<dbReference type="GO" id="GO:0005524">
    <property type="term" value="F:ATP binding"/>
    <property type="evidence" value="ECO:0007669"/>
    <property type="project" value="UniProtKB-KW"/>
</dbReference>
<keyword evidence="2" id="KW-0547">Nucleotide-binding</keyword>
<dbReference type="EMBL" id="NIVC01000518">
    <property type="protein sequence ID" value="PAA81646.1"/>
    <property type="molecule type" value="Genomic_DNA"/>
</dbReference>
<dbReference type="AlphaFoldDB" id="A0A267G6M1"/>
<evidence type="ECO:0000256" key="3">
    <source>
        <dbReference type="ARBA" id="ARBA00022840"/>
    </source>
</evidence>
<dbReference type="Proteomes" id="UP000215902">
    <property type="component" value="Unassembled WGS sequence"/>
</dbReference>
<dbReference type="InterPro" id="IPR004344">
    <property type="entry name" value="TTL/TTLL_fam"/>
</dbReference>
<proteinExistence type="predicted"/>
<evidence type="ECO:0000256" key="1">
    <source>
        <dbReference type="ARBA" id="ARBA00022598"/>
    </source>
</evidence>
<evidence type="ECO:0000313" key="4">
    <source>
        <dbReference type="EMBL" id="PAA81646.1"/>
    </source>
</evidence>
<sequence length="567" mass="63083">MSSTNAASVGDCNNKSRVKSRPIESSATILSKNGYDLEGRSAEFLRRYTGLRGQYNLDLIGCTQQLVADERSAVESDYAAVFKALKWTHVDFTSRLEKLVPDSRTPFKDCCTFCWYAYCPYSRRGSRMRALYQNVLYKDSSTWYMTNKQAMLRRLLLAEATTQVAMDAGLVLPPPPVAAGSADSMSALPCVTSRCFIPPSQVYSLGREAALVASWGILTPGTSTACYIVKPTNGLKGRGIRLYRPPKSHQVDEAAKRLTANDFSNFMLAEYGESQLRSSFYIVQRYIERPLLIDGRKFDLRVYLLLVPNMACSIGCDSNPGRRGFYAFYHPGFVRLSGRQYNRVSVDMSVHLTNSCVQQQEQTALGQSRRKVEPKLGDNSWTPDRVNQYFNQRFLDGLDGIPCHDWFRLTAQADMQGILAYIVARFSHQLTNSQQRSYNAFKLLGCDFLIDANLRVWLLELNSLPSLRLVNTCHRAVKSPMQREALALSIEVVHRSANGLPVTSHSLAMRQNFRLISSASGSGRIQSRLVRGYGQRLLAAGVTGGGCGVLENTTPGAGGTTFTSVDE</sequence>
<dbReference type="PROSITE" id="PS51221">
    <property type="entry name" value="TTL"/>
    <property type="match status" value="1"/>
</dbReference>
<name>A0A267G6M1_9PLAT</name>
<dbReference type="SUPFAM" id="SSF56059">
    <property type="entry name" value="Glutathione synthetase ATP-binding domain-like"/>
    <property type="match status" value="1"/>
</dbReference>
<evidence type="ECO:0000256" key="2">
    <source>
        <dbReference type="ARBA" id="ARBA00022741"/>
    </source>
</evidence>
<accession>A0A267G6M1</accession>
<dbReference type="OrthoDB" id="18862at2759"/>
<reference evidence="4 5" key="1">
    <citation type="submission" date="2017-06" db="EMBL/GenBank/DDBJ databases">
        <title>A platform for efficient transgenesis in Macrostomum lignano, a flatworm model organism for stem cell research.</title>
        <authorList>
            <person name="Berezikov E."/>
        </authorList>
    </citation>
    <scope>NUCLEOTIDE SEQUENCE [LARGE SCALE GENOMIC DNA]</scope>
    <source>
        <strain evidence="4">DV1</strain>
        <tissue evidence="4">Whole organism</tissue>
    </source>
</reference>
<keyword evidence="5" id="KW-1185">Reference proteome</keyword>
<gene>
    <name evidence="4" type="ORF">BOX15_Mlig023574g2</name>
</gene>
<dbReference type="GO" id="GO:0015631">
    <property type="term" value="F:tubulin binding"/>
    <property type="evidence" value="ECO:0007669"/>
    <property type="project" value="TreeGrafter"/>
</dbReference>
<dbReference type="GO" id="GO:0000226">
    <property type="term" value="P:microtubule cytoskeleton organization"/>
    <property type="evidence" value="ECO:0007669"/>
    <property type="project" value="TreeGrafter"/>
</dbReference>
<comment type="caution">
    <text evidence="4">The sequence shown here is derived from an EMBL/GenBank/DDBJ whole genome shotgun (WGS) entry which is preliminary data.</text>
</comment>
<keyword evidence="1" id="KW-0436">Ligase</keyword>
<dbReference type="GO" id="GO:0036064">
    <property type="term" value="C:ciliary basal body"/>
    <property type="evidence" value="ECO:0007669"/>
    <property type="project" value="TreeGrafter"/>
</dbReference>
<dbReference type="Gene3D" id="3.30.470.20">
    <property type="entry name" value="ATP-grasp fold, B domain"/>
    <property type="match status" value="1"/>
</dbReference>
<evidence type="ECO:0000313" key="5">
    <source>
        <dbReference type="Proteomes" id="UP000215902"/>
    </source>
</evidence>
<keyword evidence="3" id="KW-0067">ATP-binding</keyword>
<dbReference type="GO" id="GO:0070740">
    <property type="term" value="F:tubulin-glutamic acid ligase activity"/>
    <property type="evidence" value="ECO:0007669"/>
    <property type="project" value="TreeGrafter"/>
</dbReference>
<dbReference type="STRING" id="282301.A0A267G6M1"/>
<dbReference type="Pfam" id="PF03133">
    <property type="entry name" value="TTL"/>
    <property type="match status" value="1"/>
</dbReference>
<evidence type="ECO:0008006" key="6">
    <source>
        <dbReference type="Google" id="ProtNLM"/>
    </source>
</evidence>
<organism evidence="4 5">
    <name type="scientific">Macrostomum lignano</name>
    <dbReference type="NCBI Taxonomy" id="282301"/>
    <lineage>
        <taxon>Eukaryota</taxon>
        <taxon>Metazoa</taxon>
        <taxon>Spiralia</taxon>
        <taxon>Lophotrochozoa</taxon>
        <taxon>Platyhelminthes</taxon>
        <taxon>Rhabditophora</taxon>
        <taxon>Macrostomorpha</taxon>
        <taxon>Macrostomida</taxon>
        <taxon>Macrostomidae</taxon>
        <taxon>Macrostomum</taxon>
    </lineage>
</organism>
<dbReference type="PANTHER" id="PTHR12241">
    <property type="entry name" value="TUBULIN POLYGLUTAMYLASE"/>
    <property type="match status" value="1"/>
</dbReference>
<protein>
    <recommendedName>
        <fullName evidence="6">Tubulin--tyrosine ligase-like protein 9</fullName>
    </recommendedName>
</protein>